<evidence type="ECO:0000313" key="6">
    <source>
        <dbReference type="Proteomes" id="UP001209318"/>
    </source>
</evidence>
<keyword evidence="3" id="KW-1133">Transmembrane helix</keyword>
<name>A0AAE3ITH5_9BACI</name>
<reference evidence="5" key="1">
    <citation type="submission" date="2022-10" db="EMBL/GenBank/DDBJ databases">
        <title>Description of Fervidibacillus gen. nov. in the family Fervidibacillaceae fam. nov. with two species, Fervidibacillus albus sp. nov., and Fervidibacillus halotolerans sp. nov., isolated from tidal flat sediments.</title>
        <authorList>
            <person name="Kwon K.K."/>
            <person name="Yang S.-H."/>
        </authorList>
    </citation>
    <scope>NUCLEOTIDE SEQUENCE</scope>
    <source>
        <strain evidence="5">JCM 19140</strain>
    </source>
</reference>
<dbReference type="InterPro" id="IPR029050">
    <property type="entry name" value="Immunoprotect_excell_Ig-like"/>
</dbReference>
<dbReference type="InterPro" id="IPR029051">
    <property type="entry name" value="DUF4352"/>
</dbReference>
<evidence type="ECO:0000256" key="3">
    <source>
        <dbReference type="SAM" id="Phobius"/>
    </source>
</evidence>
<keyword evidence="3" id="KW-0812">Transmembrane</keyword>
<feature type="region of interest" description="Disordered" evidence="2">
    <location>
        <begin position="34"/>
        <end position="66"/>
    </location>
</feature>
<evidence type="ECO:0000259" key="4">
    <source>
        <dbReference type="Pfam" id="PF11611"/>
    </source>
</evidence>
<dbReference type="Pfam" id="PF11611">
    <property type="entry name" value="DUF4352"/>
    <property type="match status" value="1"/>
</dbReference>
<sequence length="193" mass="21494">MSEVKAKKPFFKKWWFWVVIIIVVIAIATSGGEEEAGPKKVDTANSAADDSSKTSDEAAQKEEETTPSIFKVGDVVELGDTQITLKSAKFVEPAEYIEAEKGKVLAIEFEVLNNSDDSLYFGSEELSISTTDGVQHESYFGHDDGFMNENISAGKKIMGTIYYDVPEDTKYELVYKPTFTWEDETATFEVVPQ</sequence>
<evidence type="ECO:0000256" key="2">
    <source>
        <dbReference type="SAM" id="MobiDB-lite"/>
    </source>
</evidence>
<feature type="compositionally biased region" description="Basic and acidic residues" evidence="2">
    <location>
        <begin position="50"/>
        <end position="64"/>
    </location>
</feature>
<proteinExistence type="predicted"/>
<dbReference type="AlphaFoldDB" id="A0AAE3ITH5"/>
<keyword evidence="6" id="KW-1185">Reference proteome</keyword>
<comment type="caution">
    <text evidence="5">The sequence shown here is derived from an EMBL/GenBank/DDBJ whole genome shotgun (WGS) entry which is preliminary data.</text>
</comment>
<feature type="transmembrane region" description="Helical" evidence="3">
    <location>
        <begin position="14"/>
        <end position="32"/>
    </location>
</feature>
<accession>A0AAE3ITH5</accession>
<protein>
    <submittedName>
        <fullName evidence="5">DUF4352 domain-containing protein</fullName>
    </submittedName>
</protein>
<dbReference type="Proteomes" id="UP001209318">
    <property type="component" value="Unassembled WGS sequence"/>
</dbReference>
<dbReference type="EMBL" id="JAOUSF010000002">
    <property type="protein sequence ID" value="MCU9613176.1"/>
    <property type="molecule type" value="Genomic_DNA"/>
</dbReference>
<feature type="domain" description="DUF4352" evidence="4">
    <location>
        <begin position="70"/>
        <end position="183"/>
    </location>
</feature>
<dbReference type="Gene3D" id="2.60.40.1240">
    <property type="match status" value="1"/>
</dbReference>
<keyword evidence="3" id="KW-0472">Membrane</keyword>
<gene>
    <name evidence="5" type="ORF">OEV98_06375</name>
</gene>
<evidence type="ECO:0000313" key="5">
    <source>
        <dbReference type="EMBL" id="MCU9613176.1"/>
    </source>
</evidence>
<keyword evidence="1" id="KW-0732">Signal</keyword>
<organism evidence="5 6">
    <name type="scientific">Perspicuibacillus lycopersici</name>
    <dbReference type="NCBI Taxonomy" id="1325689"/>
    <lineage>
        <taxon>Bacteria</taxon>
        <taxon>Bacillati</taxon>
        <taxon>Bacillota</taxon>
        <taxon>Bacilli</taxon>
        <taxon>Bacillales</taxon>
        <taxon>Bacillaceae</taxon>
        <taxon>Perspicuibacillus</taxon>
    </lineage>
</organism>
<dbReference type="RefSeq" id="WP_263072388.1">
    <property type="nucleotide sequence ID" value="NZ_JAOUSF010000002.1"/>
</dbReference>
<evidence type="ECO:0000256" key="1">
    <source>
        <dbReference type="ARBA" id="ARBA00022729"/>
    </source>
</evidence>